<evidence type="ECO:0000313" key="3">
    <source>
        <dbReference type="Proteomes" id="UP000231586"/>
    </source>
</evidence>
<dbReference type="RefSeq" id="WP_100348902.1">
    <property type="nucleotide sequence ID" value="NZ_PGTZ01000006.1"/>
</dbReference>
<evidence type="ECO:0000313" key="2">
    <source>
        <dbReference type="EMBL" id="PJI94966.1"/>
    </source>
</evidence>
<dbReference type="Proteomes" id="UP000231586">
    <property type="component" value="Unassembled WGS sequence"/>
</dbReference>
<comment type="caution">
    <text evidence="2">The sequence shown here is derived from an EMBL/GenBank/DDBJ whole genome shotgun (WGS) entry which is preliminary data.</text>
</comment>
<keyword evidence="3" id="KW-1185">Reference proteome</keyword>
<evidence type="ECO:0000256" key="1">
    <source>
        <dbReference type="SAM" id="Phobius"/>
    </source>
</evidence>
<accession>A0A2M8WVP0</accession>
<dbReference type="EMBL" id="PGTZ01000006">
    <property type="protein sequence ID" value="PJI94966.1"/>
    <property type="molecule type" value="Genomic_DNA"/>
</dbReference>
<feature type="transmembrane region" description="Helical" evidence="1">
    <location>
        <begin position="12"/>
        <end position="35"/>
    </location>
</feature>
<reference evidence="2 3" key="1">
    <citation type="submission" date="2017-11" db="EMBL/GenBank/DDBJ databases">
        <title>Genomic Encyclopedia of Archaeal and Bacterial Type Strains, Phase II (KMG-II): From Individual Species to Whole Genera.</title>
        <authorList>
            <person name="Goeker M."/>
        </authorList>
    </citation>
    <scope>NUCLEOTIDE SEQUENCE [LARGE SCALE GENOMIC DNA]</scope>
    <source>
        <strain evidence="2 3">DSM 22413</strain>
    </source>
</reference>
<organism evidence="2 3">
    <name type="scientific">Luteimicrobium subarcticum</name>
    <dbReference type="NCBI Taxonomy" id="620910"/>
    <lineage>
        <taxon>Bacteria</taxon>
        <taxon>Bacillati</taxon>
        <taxon>Actinomycetota</taxon>
        <taxon>Actinomycetes</taxon>
        <taxon>Micrococcales</taxon>
        <taxon>Luteimicrobium</taxon>
    </lineage>
</organism>
<proteinExistence type="predicted"/>
<keyword evidence="1" id="KW-1133">Transmembrane helix</keyword>
<keyword evidence="1" id="KW-0472">Membrane</keyword>
<gene>
    <name evidence="2" type="ORF">CLV34_0818</name>
</gene>
<sequence length="94" mass="10498">MSEPPLPQAPPGVLGTATIVLVAVVGVWWVVYVVWYSRRLQDRGRPVGRSLLLSALALAVAVGLAVGAHAWEQHRYDQQMDRWSQWYDESRADA</sequence>
<feature type="transmembrane region" description="Helical" evidence="1">
    <location>
        <begin position="47"/>
        <end position="71"/>
    </location>
</feature>
<protein>
    <submittedName>
        <fullName evidence="2">Uncharacterized protein</fullName>
    </submittedName>
</protein>
<dbReference type="AlphaFoldDB" id="A0A2M8WVP0"/>
<keyword evidence="1" id="KW-0812">Transmembrane</keyword>
<name>A0A2M8WVP0_9MICO</name>